<keyword evidence="1" id="KW-0812">Transmembrane</keyword>
<dbReference type="Proteomes" id="UP000304900">
    <property type="component" value="Unassembled WGS sequence"/>
</dbReference>
<dbReference type="AlphaFoldDB" id="A0A4U6CN32"/>
<proteinExistence type="predicted"/>
<feature type="transmembrane region" description="Helical" evidence="1">
    <location>
        <begin position="12"/>
        <end position="38"/>
    </location>
</feature>
<feature type="transmembrane region" description="Helical" evidence="1">
    <location>
        <begin position="198"/>
        <end position="221"/>
    </location>
</feature>
<feature type="transmembrane region" description="Helical" evidence="1">
    <location>
        <begin position="171"/>
        <end position="192"/>
    </location>
</feature>
<organism evidence="2 3">
    <name type="scientific">Dyadobacter frigoris</name>
    <dbReference type="NCBI Taxonomy" id="2576211"/>
    <lineage>
        <taxon>Bacteria</taxon>
        <taxon>Pseudomonadati</taxon>
        <taxon>Bacteroidota</taxon>
        <taxon>Cytophagia</taxon>
        <taxon>Cytophagales</taxon>
        <taxon>Spirosomataceae</taxon>
        <taxon>Dyadobacter</taxon>
    </lineage>
</organism>
<gene>
    <name evidence="2" type="ORF">FDK13_34690</name>
</gene>
<reference evidence="2 3" key="1">
    <citation type="submission" date="2019-05" db="EMBL/GenBank/DDBJ databases">
        <title>Dyadobacter AR-3-8 sp. nov., isolated from arctic soil.</title>
        <authorList>
            <person name="Chaudhary D.K."/>
        </authorList>
    </citation>
    <scope>NUCLEOTIDE SEQUENCE [LARGE SCALE GENOMIC DNA]</scope>
    <source>
        <strain evidence="2 3">AR-3-8</strain>
    </source>
</reference>
<comment type="caution">
    <text evidence="2">The sequence shown here is derived from an EMBL/GenBank/DDBJ whole genome shotgun (WGS) entry which is preliminary data.</text>
</comment>
<evidence type="ECO:0000313" key="2">
    <source>
        <dbReference type="EMBL" id="TKT84877.1"/>
    </source>
</evidence>
<feature type="transmembrane region" description="Helical" evidence="1">
    <location>
        <begin position="135"/>
        <end position="159"/>
    </location>
</feature>
<keyword evidence="3" id="KW-1185">Reference proteome</keyword>
<evidence type="ECO:0000313" key="3">
    <source>
        <dbReference type="Proteomes" id="UP000304900"/>
    </source>
</evidence>
<keyword evidence="1" id="KW-0472">Membrane</keyword>
<dbReference type="RefSeq" id="WP_137344598.1">
    <property type="nucleotide sequence ID" value="NZ_BSQH01000042.1"/>
</dbReference>
<protein>
    <submittedName>
        <fullName evidence="2">DUF4386 domain-containing protein</fullName>
    </submittedName>
</protein>
<keyword evidence="1" id="KW-1133">Transmembrane helix</keyword>
<accession>A0A4U6CN32</accession>
<feature type="transmembrane region" description="Helical" evidence="1">
    <location>
        <begin position="91"/>
        <end position="115"/>
    </location>
</feature>
<evidence type="ECO:0000256" key="1">
    <source>
        <dbReference type="SAM" id="Phobius"/>
    </source>
</evidence>
<dbReference type="OrthoDB" id="1160166at2"/>
<feature type="transmembrane region" description="Helical" evidence="1">
    <location>
        <begin position="58"/>
        <end position="79"/>
    </location>
</feature>
<dbReference type="Pfam" id="PF14329">
    <property type="entry name" value="DUF4386"/>
    <property type="match status" value="1"/>
</dbReference>
<name>A0A4U6CN32_9BACT</name>
<dbReference type="EMBL" id="SZVO01000037">
    <property type="protein sequence ID" value="TKT84877.1"/>
    <property type="molecule type" value="Genomic_DNA"/>
</dbReference>
<sequence length="230" mass="25631">MATSLKNTARICGFLYLYVIVAGIYSEVFVRGSLIVAGNATATTDNIMTSQSLWRVSFASQIIMLLCTVWLALGLYILLKSVNKQLSMAAMLFNLVSIAIESLTKLLLLAVLYLLDDYDYLRSFEPAQLRTLAYLSIRLHAAGYNIALAFFGVNCLFWGHLIFKSPHFSKILGVMLVITGLCYMINSFSWFIDPSFAAKIFPAVLVPCLVGELSLAFWLLFKPVRSEVPL</sequence>
<dbReference type="InterPro" id="IPR025495">
    <property type="entry name" value="DUF4386"/>
</dbReference>